<evidence type="ECO:0000313" key="2">
    <source>
        <dbReference type="EMBL" id="MFC0262496.1"/>
    </source>
</evidence>
<gene>
    <name evidence="2" type="ORF">ACFFIP_07345</name>
</gene>
<evidence type="ECO:0000256" key="1">
    <source>
        <dbReference type="SAM" id="SignalP"/>
    </source>
</evidence>
<dbReference type="EMBL" id="JBHLWI010000016">
    <property type="protein sequence ID" value="MFC0262496.1"/>
    <property type="molecule type" value="Genomic_DNA"/>
</dbReference>
<feature type="signal peptide" evidence="1">
    <location>
        <begin position="1"/>
        <end position="21"/>
    </location>
</feature>
<evidence type="ECO:0008006" key="4">
    <source>
        <dbReference type="Google" id="ProtNLM"/>
    </source>
</evidence>
<dbReference type="PROSITE" id="PS51257">
    <property type="entry name" value="PROKAR_LIPOPROTEIN"/>
    <property type="match status" value="1"/>
</dbReference>
<name>A0ABV6FRK0_9BACT</name>
<keyword evidence="1" id="KW-0732">Signal</keyword>
<proteinExistence type="predicted"/>
<comment type="caution">
    <text evidence="2">The sequence shown here is derived from an EMBL/GenBank/DDBJ whole genome shotgun (WGS) entry which is preliminary data.</text>
</comment>
<evidence type="ECO:0000313" key="3">
    <source>
        <dbReference type="Proteomes" id="UP001589797"/>
    </source>
</evidence>
<feature type="chain" id="PRO_5045218890" description="Lipoprotein" evidence="1">
    <location>
        <begin position="22"/>
        <end position="197"/>
    </location>
</feature>
<accession>A0ABV6FRK0</accession>
<dbReference type="Proteomes" id="UP001589797">
    <property type="component" value="Unassembled WGS sequence"/>
</dbReference>
<keyword evidence="3" id="KW-1185">Reference proteome</keyword>
<sequence length="197" mass="22121">MKYLSKIGFLLILLFNTSLFTSCSRDCSDSVFELSEISLTPRSFTPGNTVTEAWDNDAALPVNRLIVKINMEKEFLSRPDLDSDCFPKYKIDNRNRVSQIRLLSNQGFNQAYPAGSDLFGLCLFAPQPGNYISREDFIEGYVNESNFKEFFFVFNQSPDGQALHNLTMQVIFEDGSIVSGKSISSTPIAVLLSPVEQ</sequence>
<protein>
    <recommendedName>
        <fullName evidence="4">Lipoprotein</fullName>
    </recommendedName>
</protein>
<reference evidence="2 3" key="1">
    <citation type="submission" date="2024-09" db="EMBL/GenBank/DDBJ databases">
        <authorList>
            <person name="Sun Q."/>
            <person name="Mori K."/>
        </authorList>
    </citation>
    <scope>NUCLEOTIDE SEQUENCE [LARGE SCALE GENOMIC DNA]</scope>
    <source>
        <strain evidence="2 3">CCM 7650</strain>
    </source>
</reference>
<organism evidence="2 3">
    <name type="scientific">Fontibacter flavus</name>
    <dbReference type="NCBI Taxonomy" id="654838"/>
    <lineage>
        <taxon>Bacteria</taxon>
        <taxon>Pseudomonadati</taxon>
        <taxon>Bacteroidota</taxon>
        <taxon>Cytophagia</taxon>
        <taxon>Cytophagales</taxon>
        <taxon>Cyclobacteriaceae</taxon>
        <taxon>Fontibacter</taxon>
    </lineage>
</organism>
<dbReference type="RefSeq" id="WP_382386942.1">
    <property type="nucleotide sequence ID" value="NZ_JBHLWI010000016.1"/>
</dbReference>